<protein>
    <submittedName>
        <fullName evidence="3">Uncharacterized protein</fullName>
    </submittedName>
</protein>
<dbReference type="AlphaFoldDB" id="A0AAD5RPS9"/>
<evidence type="ECO:0000256" key="2">
    <source>
        <dbReference type="SAM" id="Phobius"/>
    </source>
</evidence>
<feature type="region of interest" description="Disordered" evidence="1">
    <location>
        <begin position="596"/>
        <end position="691"/>
    </location>
</feature>
<feature type="compositionally biased region" description="Low complexity" evidence="1">
    <location>
        <begin position="643"/>
        <end position="681"/>
    </location>
</feature>
<feature type="region of interest" description="Disordered" evidence="1">
    <location>
        <begin position="462"/>
        <end position="511"/>
    </location>
</feature>
<dbReference type="InterPro" id="IPR053018">
    <property type="entry name" value="Elsinochrome_Biosynth-Asso"/>
</dbReference>
<dbReference type="Proteomes" id="UP001201980">
    <property type="component" value="Unassembled WGS sequence"/>
</dbReference>
<feature type="transmembrane region" description="Helical" evidence="2">
    <location>
        <begin position="430"/>
        <end position="450"/>
    </location>
</feature>
<keyword evidence="2" id="KW-0472">Membrane</keyword>
<feature type="transmembrane region" description="Helical" evidence="2">
    <location>
        <begin position="88"/>
        <end position="114"/>
    </location>
</feature>
<feature type="compositionally biased region" description="Polar residues" evidence="1">
    <location>
        <begin position="608"/>
        <end position="621"/>
    </location>
</feature>
<feature type="transmembrane region" description="Helical" evidence="2">
    <location>
        <begin position="378"/>
        <end position="400"/>
    </location>
</feature>
<gene>
    <name evidence="3" type="ORF">MKZ38_002781</name>
</gene>
<dbReference type="EMBL" id="JAKWBI020000187">
    <property type="protein sequence ID" value="KAJ2899839.1"/>
    <property type="molecule type" value="Genomic_DNA"/>
</dbReference>
<feature type="compositionally biased region" description="Polar residues" evidence="1">
    <location>
        <begin position="527"/>
        <end position="541"/>
    </location>
</feature>
<comment type="caution">
    <text evidence="3">The sequence shown here is derived from an EMBL/GenBank/DDBJ whole genome shotgun (WGS) entry which is preliminary data.</text>
</comment>
<feature type="transmembrane region" description="Helical" evidence="2">
    <location>
        <begin position="190"/>
        <end position="213"/>
    </location>
</feature>
<keyword evidence="2" id="KW-0812">Transmembrane</keyword>
<organism evidence="3 4">
    <name type="scientific">Zalerion maritima</name>
    <dbReference type="NCBI Taxonomy" id="339359"/>
    <lineage>
        <taxon>Eukaryota</taxon>
        <taxon>Fungi</taxon>
        <taxon>Dikarya</taxon>
        <taxon>Ascomycota</taxon>
        <taxon>Pezizomycotina</taxon>
        <taxon>Sordariomycetes</taxon>
        <taxon>Lulworthiomycetidae</taxon>
        <taxon>Lulworthiales</taxon>
        <taxon>Lulworthiaceae</taxon>
        <taxon>Zalerion</taxon>
    </lineage>
</organism>
<feature type="transmembrane region" description="Helical" evidence="2">
    <location>
        <begin position="219"/>
        <end position="241"/>
    </location>
</feature>
<keyword evidence="2" id="KW-1133">Transmembrane helix</keyword>
<evidence type="ECO:0000256" key="1">
    <source>
        <dbReference type="SAM" id="MobiDB-lite"/>
    </source>
</evidence>
<name>A0AAD5RPS9_9PEZI</name>
<evidence type="ECO:0000313" key="4">
    <source>
        <dbReference type="Proteomes" id="UP001201980"/>
    </source>
</evidence>
<reference evidence="3" key="1">
    <citation type="submission" date="2022-07" db="EMBL/GenBank/DDBJ databases">
        <title>Draft genome sequence of Zalerion maritima ATCC 34329, a (micro)plastics degrading marine fungus.</title>
        <authorList>
            <person name="Paco A."/>
            <person name="Goncalves M.F.M."/>
            <person name="Rocha-Santos T.A.P."/>
            <person name="Alves A."/>
        </authorList>
    </citation>
    <scope>NUCLEOTIDE SEQUENCE</scope>
    <source>
        <strain evidence="3">ATCC 34329</strain>
    </source>
</reference>
<dbReference type="PANTHER" id="PTHR37577:SF1">
    <property type="entry name" value="INTEGRAL MEMBRANE PROTEIN"/>
    <property type="match status" value="1"/>
</dbReference>
<proteinExistence type="predicted"/>
<feature type="region of interest" description="Disordered" evidence="1">
    <location>
        <begin position="527"/>
        <end position="546"/>
    </location>
</feature>
<evidence type="ECO:0000313" key="3">
    <source>
        <dbReference type="EMBL" id="KAJ2899839.1"/>
    </source>
</evidence>
<keyword evidence="4" id="KW-1185">Reference proteome</keyword>
<feature type="transmembrane region" description="Helical" evidence="2">
    <location>
        <begin position="307"/>
        <end position="329"/>
    </location>
</feature>
<accession>A0AAD5RPS9</accession>
<feature type="compositionally biased region" description="Basic and acidic residues" evidence="1">
    <location>
        <begin position="462"/>
        <end position="479"/>
    </location>
</feature>
<dbReference type="PANTHER" id="PTHR37577">
    <property type="entry name" value="INTEGRAL MEMBRANE PROTEIN"/>
    <property type="match status" value="1"/>
</dbReference>
<sequence>MAYAQGKERGVSHSNLEAVYTQTLNSFLPRIPDPEAATMGSYVSVETCVNTHKVAMVDKCRVNETDNGTRILAYGEYLKGEVPTDPDIAGVGILGIFLAVSAFALIAGILTLVLDFIEFWVRKKATTKPYDFDKNSRARNLAHKGYHRFHVIVREILDSFMMSCSDQQVFTGGAFALTLRYYRACLITAYHYNIIAGMLLLTCATHLLSIVLIRNYFKYWMIAVCRLGLIGVAFAATGMVLSNQNSGSHDEATAFPLQVPHEGEDDTYPFFRPAACFHADAENVVSQSWSSTFNHFKVFTQRPRSEFLGYIWGWPFYLAMLFYYCFTVLNEAWAFLRRGYDVRHRSSKRVMLMRTVSWKKQNEIRSMGWINTRRSLRFVYITLGVALASTVLCSTALYLYKLRHWAHNSGWLEVNEDIGGKNPENDWRTFGQLVPILVSAIAILGILQVINERLIVFMEKKRNSKGEGPKESSDLEGKPSNEPSDEADGQFPPTFPGNSSYDFGSGGNETKPAAIQTTEVLQTPEISIDKNQQGAPRSASFQIPRKKIGLRSDSTNTNAVLANAPTAATPMSTTTTLYAGSGAVLPQIPTTMFSSLGMDSYFPPQPPSRVNTQPAEPTTVETGDHVSSPVRANTDPVEDRSRQGQNHQEQPRQQQQQPSQPQQQPSQSQQQQQSQPQQASGQGDGGHAKDE</sequence>